<evidence type="ECO:0000313" key="9">
    <source>
        <dbReference type="EMBL" id="MDW5595519.1"/>
    </source>
</evidence>
<feature type="domain" description="ABC transmembrane type-1" evidence="8">
    <location>
        <begin position="56"/>
        <end position="410"/>
    </location>
</feature>
<feature type="transmembrane region" description="Helical" evidence="7">
    <location>
        <begin position="60"/>
        <end position="80"/>
    </location>
</feature>
<dbReference type="PANTHER" id="PTHR43227:SF8">
    <property type="entry name" value="DIACETYLCHITOBIOSE UPTAKE SYSTEM PERMEASE PROTEIN DASB"/>
    <property type="match status" value="1"/>
</dbReference>
<dbReference type="PANTHER" id="PTHR43227">
    <property type="entry name" value="BLL4140 PROTEIN"/>
    <property type="match status" value="1"/>
</dbReference>
<gene>
    <name evidence="9" type="ORF">R7226_14310</name>
</gene>
<comment type="caution">
    <text evidence="9">The sequence shown here is derived from an EMBL/GenBank/DDBJ whole genome shotgun (WGS) entry which is preliminary data.</text>
</comment>
<dbReference type="InterPro" id="IPR050809">
    <property type="entry name" value="UgpAE/MalFG_permease"/>
</dbReference>
<evidence type="ECO:0000259" key="8">
    <source>
        <dbReference type="PROSITE" id="PS50928"/>
    </source>
</evidence>
<feature type="transmembrane region" description="Helical" evidence="7">
    <location>
        <begin position="290"/>
        <end position="311"/>
    </location>
</feature>
<protein>
    <submittedName>
        <fullName evidence="9">ABC transporter permease subunit</fullName>
    </submittedName>
</protein>
<evidence type="ECO:0000256" key="2">
    <source>
        <dbReference type="ARBA" id="ARBA00022448"/>
    </source>
</evidence>
<proteinExistence type="inferred from homology"/>
<keyword evidence="10" id="KW-1185">Reference proteome</keyword>
<dbReference type="SUPFAM" id="SSF160964">
    <property type="entry name" value="MalF N-terminal region-like"/>
    <property type="match status" value="1"/>
</dbReference>
<dbReference type="SUPFAM" id="SSF49478">
    <property type="entry name" value="Cna protein B-type domain"/>
    <property type="match status" value="1"/>
</dbReference>
<dbReference type="SUPFAM" id="SSF161098">
    <property type="entry name" value="MetI-like"/>
    <property type="match status" value="1"/>
</dbReference>
<evidence type="ECO:0000256" key="6">
    <source>
        <dbReference type="ARBA" id="ARBA00023136"/>
    </source>
</evidence>
<feature type="transmembrane region" description="Helical" evidence="7">
    <location>
        <begin position="389"/>
        <end position="411"/>
    </location>
</feature>
<accession>A0ABU4HTY1</accession>
<sequence>MALLFLAPALIFLVVWIVYPTGWTIVRSFFDRGGDEFIAFDNYKEIFTTDTLQTAIKNNVIWVAVVPALVTAIGLVFAVLTERIAWSTAFKTAVFMPMAISLFAAGVIWRIMDEKDPSRGTINAAIKVVDDTFGSGGVLTAGQASSPQLTGSVEQGFVLRNPVSAGETASLGLTAIPPDEVPADARQAVEPRAVEGEITGVVWRDFKPGGGRPGVVEPEELGIAGATIELRDPGGGVSQTATSGAGGAFVFRDVGPGEFRVAVGPQTFQEPFTGVSWLGPKLITPAVMIAYIWVWAGFAMVIIAAGLSSISREVLEAARTDGATEWQVFRRVTVPMLAPVLSVVFITMIINVLKVFDIILSVAPQSSQDDANVIALAMWRTSFGGVNDFGLGSAIAVFLFLLVIPVLALNIRRFKREEA</sequence>
<keyword evidence="6 7" id="KW-0472">Membrane</keyword>
<dbReference type="EMBL" id="JAWSTH010000034">
    <property type="protein sequence ID" value="MDW5595519.1"/>
    <property type="molecule type" value="Genomic_DNA"/>
</dbReference>
<dbReference type="CDD" id="cd06261">
    <property type="entry name" value="TM_PBP2"/>
    <property type="match status" value="1"/>
</dbReference>
<feature type="transmembrane region" description="Helical" evidence="7">
    <location>
        <begin position="92"/>
        <end position="112"/>
    </location>
</feature>
<reference evidence="9 10" key="2">
    <citation type="submission" date="2023-10" db="EMBL/GenBank/DDBJ databases">
        <authorList>
            <person name="Han X.F."/>
        </authorList>
    </citation>
    <scope>NUCLEOTIDE SEQUENCE [LARGE SCALE GENOMIC DNA]</scope>
    <source>
        <strain evidence="9 10">KCTC 39840</strain>
    </source>
</reference>
<keyword evidence="5 7" id="KW-1133">Transmembrane helix</keyword>
<evidence type="ECO:0000256" key="7">
    <source>
        <dbReference type="RuleBase" id="RU363032"/>
    </source>
</evidence>
<keyword evidence="4 7" id="KW-0812">Transmembrane</keyword>
<dbReference type="Pfam" id="PF00528">
    <property type="entry name" value="BPD_transp_1"/>
    <property type="match status" value="1"/>
</dbReference>
<dbReference type="Gene3D" id="1.10.3720.10">
    <property type="entry name" value="MetI-like"/>
    <property type="match status" value="2"/>
</dbReference>
<evidence type="ECO:0000313" key="10">
    <source>
        <dbReference type="Proteomes" id="UP001284601"/>
    </source>
</evidence>
<keyword evidence="3" id="KW-1003">Cell membrane</keyword>
<comment type="similarity">
    <text evidence="7">Belongs to the binding-protein-dependent transport system permease family.</text>
</comment>
<reference evidence="10" key="1">
    <citation type="submission" date="2023-07" db="EMBL/GenBank/DDBJ databases">
        <title>Conexibacter stalactiti sp. nov., isolated from stalactites in a lava cave and emended description of the genus Conexibacter.</title>
        <authorList>
            <person name="Lee S.D."/>
        </authorList>
    </citation>
    <scope>NUCLEOTIDE SEQUENCE [LARGE SCALE GENOMIC DNA]</scope>
    <source>
        <strain evidence="10">KCTC 39840</strain>
    </source>
</reference>
<dbReference type="InterPro" id="IPR035906">
    <property type="entry name" value="MetI-like_sf"/>
</dbReference>
<dbReference type="PROSITE" id="PS50928">
    <property type="entry name" value="ABC_TM1"/>
    <property type="match status" value="1"/>
</dbReference>
<dbReference type="Proteomes" id="UP001284601">
    <property type="component" value="Unassembled WGS sequence"/>
</dbReference>
<evidence type="ECO:0000256" key="4">
    <source>
        <dbReference type="ARBA" id="ARBA00022692"/>
    </source>
</evidence>
<keyword evidence="2 7" id="KW-0813">Transport</keyword>
<name>A0ABU4HTY1_9ACTN</name>
<dbReference type="InterPro" id="IPR000515">
    <property type="entry name" value="MetI-like"/>
</dbReference>
<feature type="transmembrane region" description="Helical" evidence="7">
    <location>
        <begin position="332"/>
        <end position="353"/>
    </location>
</feature>
<evidence type="ECO:0000256" key="5">
    <source>
        <dbReference type="ARBA" id="ARBA00022989"/>
    </source>
</evidence>
<organism evidence="9 10">
    <name type="scientific">Conexibacter stalactiti</name>
    <dbReference type="NCBI Taxonomy" id="1940611"/>
    <lineage>
        <taxon>Bacteria</taxon>
        <taxon>Bacillati</taxon>
        <taxon>Actinomycetota</taxon>
        <taxon>Thermoleophilia</taxon>
        <taxon>Solirubrobacterales</taxon>
        <taxon>Conexibacteraceae</taxon>
        <taxon>Conexibacter</taxon>
    </lineage>
</organism>
<evidence type="ECO:0000256" key="3">
    <source>
        <dbReference type="ARBA" id="ARBA00022475"/>
    </source>
</evidence>
<comment type="subcellular location">
    <subcellularLocation>
        <location evidence="1 7">Cell membrane</location>
        <topology evidence="1 7">Multi-pass membrane protein</topology>
    </subcellularLocation>
</comment>
<evidence type="ECO:0000256" key="1">
    <source>
        <dbReference type="ARBA" id="ARBA00004651"/>
    </source>
</evidence>